<feature type="domain" description="HTH cro/C1-type" evidence="2">
    <location>
        <begin position="14"/>
        <end position="68"/>
    </location>
</feature>
<dbReference type="InterPro" id="IPR001387">
    <property type="entry name" value="Cro/C1-type_HTH"/>
</dbReference>
<dbReference type="Pfam" id="PF17765">
    <property type="entry name" value="MLTR_LBD"/>
    <property type="match status" value="1"/>
</dbReference>
<dbReference type="SMART" id="SM00530">
    <property type="entry name" value="HTH_XRE"/>
    <property type="match status" value="1"/>
</dbReference>
<dbReference type="AlphaFoldDB" id="A0A940RYZ1"/>
<dbReference type="PANTHER" id="PTHR35010">
    <property type="entry name" value="BLL4672 PROTEIN-RELATED"/>
    <property type="match status" value="1"/>
</dbReference>
<feature type="compositionally biased region" description="Basic and acidic residues" evidence="1">
    <location>
        <begin position="251"/>
        <end position="266"/>
    </location>
</feature>
<dbReference type="PANTHER" id="PTHR35010:SF4">
    <property type="entry name" value="BLL5781 PROTEIN"/>
    <property type="match status" value="1"/>
</dbReference>
<dbReference type="EMBL" id="JAGIQL010000064">
    <property type="protein sequence ID" value="MBP0459204.1"/>
    <property type="molecule type" value="Genomic_DNA"/>
</dbReference>
<dbReference type="Pfam" id="PF01381">
    <property type="entry name" value="HTH_3"/>
    <property type="match status" value="1"/>
</dbReference>
<name>A0A940RYZ1_9ACTN</name>
<evidence type="ECO:0000256" key="1">
    <source>
        <dbReference type="SAM" id="MobiDB-lite"/>
    </source>
</evidence>
<dbReference type="InterPro" id="IPR010982">
    <property type="entry name" value="Lambda_DNA-bd_dom_sf"/>
</dbReference>
<reference evidence="3" key="1">
    <citation type="submission" date="2021-03" db="EMBL/GenBank/DDBJ databases">
        <title>Whole genome sequence of Streptomyces bomunensis MMS17-BM035.</title>
        <authorList>
            <person name="Lee J.H."/>
        </authorList>
    </citation>
    <scope>NUCLEOTIDE SEQUENCE</scope>
    <source>
        <strain evidence="3">MMS17-BM035</strain>
    </source>
</reference>
<dbReference type="Gene3D" id="1.10.260.40">
    <property type="entry name" value="lambda repressor-like DNA-binding domains"/>
    <property type="match status" value="1"/>
</dbReference>
<organism evidence="3 4">
    <name type="scientific">Streptomyces montanisoli</name>
    <dbReference type="NCBI Taxonomy" id="2798581"/>
    <lineage>
        <taxon>Bacteria</taxon>
        <taxon>Bacillati</taxon>
        <taxon>Actinomycetota</taxon>
        <taxon>Actinomycetes</taxon>
        <taxon>Kitasatosporales</taxon>
        <taxon>Streptomycetaceae</taxon>
        <taxon>Streptomyces</taxon>
    </lineage>
</organism>
<dbReference type="CDD" id="cd00093">
    <property type="entry name" value="HTH_XRE"/>
    <property type="match status" value="1"/>
</dbReference>
<dbReference type="PROSITE" id="PS50943">
    <property type="entry name" value="HTH_CROC1"/>
    <property type="match status" value="1"/>
</dbReference>
<protein>
    <submittedName>
        <fullName evidence="3">Helix-turn-helix transcriptional regulator</fullName>
    </submittedName>
</protein>
<dbReference type="Proteomes" id="UP000670475">
    <property type="component" value="Unassembled WGS sequence"/>
</dbReference>
<dbReference type="SUPFAM" id="SSF47413">
    <property type="entry name" value="lambda repressor-like DNA-binding domains"/>
    <property type="match status" value="1"/>
</dbReference>
<proteinExistence type="predicted"/>
<evidence type="ECO:0000313" key="3">
    <source>
        <dbReference type="EMBL" id="MBP0459204.1"/>
    </source>
</evidence>
<gene>
    <name evidence="3" type="ORF">JFN87_17065</name>
</gene>
<dbReference type="Gene3D" id="3.30.450.180">
    <property type="match status" value="1"/>
</dbReference>
<evidence type="ECO:0000259" key="2">
    <source>
        <dbReference type="PROSITE" id="PS50943"/>
    </source>
</evidence>
<evidence type="ECO:0000313" key="4">
    <source>
        <dbReference type="Proteomes" id="UP000670475"/>
    </source>
</evidence>
<feature type="region of interest" description="Disordered" evidence="1">
    <location>
        <begin position="251"/>
        <end position="280"/>
    </location>
</feature>
<dbReference type="InterPro" id="IPR041413">
    <property type="entry name" value="MLTR_LBD"/>
</dbReference>
<dbReference type="RefSeq" id="WP_209340944.1">
    <property type="nucleotide sequence ID" value="NZ_JAGIQL010000064.1"/>
</dbReference>
<comment type="caution">
    <text evidence="3">The sequence shown here is derived from an EMBL/GenBank/DDBJ whole genome shotgun (WGS) entry which is preliminary data.</text>
</comment>
<accession>A0A940RYZ1</accession>
<sequence>MSVAIEAPPVGALLRTWRERRRFSQQELSNRSRVSTRHLSRVETGKAHPTPEMLMLLSDNLDVPLRDRNRLLLAAGYAPRYQDHQWGDASIEVVMDGLRRLLDAHLPYPALLLDDHWDIVDANAAVDQLLTGCAQSLLEPPINVARVCLHPDGLARRIGNLAEWGNHLLREVSHRAERTHDQRHYELAAELAGHLGKAAAATPRGPVITLEIDVDGDPLRFFSVSATLSTATDAALEGLHLETFLPADDKTRSRYEPRSREDRRVVAEGVPHAGAPGREG</sequence>
<dbReference type="GO" id="GO:0003677">
    <property type="term" value="F:DNA binding"/>
    <property type="evidence" value="ECO:0007669"/>
    <property type="project" value="InterPro"/>
</dbReference>
<keyword evidence="4" id="KW-1185">Reference proteome</keyword>